<dbReference type="InterPro" id="IPR006612">
    <property type="entry name" value="THAP_Znf"/>
</dbReference>
<proteinExistence type="predicted"/>
<dbReference type="InterPro" id="IPR029765">
    <property type="entry name" value="Mev_diP_decarb"/>
</dbReference>
<dbReference type="PANTHER" id="PTHR10977">
    <property type="entry name" value="DIPHOSPHOMEVALONATE DECARBOXYLASE"/>
    <property type="match status" value="1"/>
</dbReference>
<comment type="caution">
    <text evidence="8">The sequence shown here is derived from an EMBL/GenBank/DDBJ whole genome shotgun (WGS) entry which is preliminary data.</text>
</comment>
<dbReference type="OrthoDB" id="10253702at2759"/>
<dbReference type="SUPFAM" id="SSF57716">
    <property type="entry name" value="Glucocorticoid receptor-like (DNA-binding domain)"/>
    <property type="match status" value="1"/>
</dbReference>
<reference evidence="8" key="2">
    <citation type="submission" date="2020-11" db="EMBL/GenBank/DDBJ databases">
        <authorList>
            <person name="McCartney M.A."/>
            <person name="Auch B."/>
            <person name="Kono T."/>
            <person name="Mallez S."/>
            <person name="Becker A."/>
            <person name="Gohl D.M."/>
            <person name="Silverstein K.A.T."/>
            <person name="Koren S."/>
            <person name="Bechman K.B."/>
            <person name="Herman A."/>
            <person name="Abrahante J.E."/>
            <person name="Garbe J."/>
        </authorList>
    </citation>
    <scope>NUCLEOTIDE SEQUENCE</scope>
    <source>
        <strain evidence="8">Duluth1</strain>
        <tissue evidence="8">Whole animal</tissue>
    </source>
</reference>
<evidence type="ECO:0000256" key="4">
    <source>
        <dbReference type="ARBA" id="ARBA00023125"/>
    </source>
</evidence>
<dbReference type="PROSITE" id="PS50950">
    <property type="entry name" value="ZF_THAP"/>
    <property type="match status" value="1"/>
</dbReference>
<evidence type="ECO:0000313" key="8">
    <source>
        <dbReference type="EMBL" id="KAH3711090.1"/>
    </source>
</evidence>
<dbReference type="SUPFAM" id="SSF55060">
    <property type="entry name" value="GHMP Kinase, C-terminal domain"/>
    <property type="match status" value="1"/>
</dbReference>
<dbReference type="Gene3D" id="3.30.70.890">
    <property type="entry name" value="GHMP kinase, C-terminal domain"/>
    <property type="match status" value="1"/>
</dbReference>
<name>A0A9D3Z195_DREPO</name>
<dbReference type="GO" id="GO:0019287">
    <property type="term" value="P:isopentenyl diphosphate biosynthetic process, mevalonate pathway"/>
    <property type="evidence" value="ECO:0007669"/>
    <property type="project" value="InterPro"/>
</dbReference>
<dbReference type="Pfam" id="PF22700">
    <property type="entry name" value="MVD-like_N"/>
    <property type="match status" value="1"/>
</dbReference>
<feature type="compositionally biased region" description="Low complexity" evidence="6">
    <location>
        <begin position="12"/>
        <end position="22"/>
    </location>
</feature>
<dbReference type="InterPro" id="IPR020568">
    <property type="entry name" value="Ribosomal_Su5_D2-typ_SF"/>
</dbReference>
<keyword evidence="1" id="KW-0479">Metal-binding</keyword>
<dbReference type="InterPro" id="IPR014721">
    <property type="entry name" value="Ribsml_uS5_D2-typ_fold_subgr"/>
</dbReference>
<dbReference type="Gene3D" id="3.30.230.10">
    <property type="match status" value="1"/>
</dbReference>
<dbReference type="PANTHER" id="PTHR10977:SF3">
    <property type="entry name" value="DIPHOSPHOMEVALONATE DECARBOXYLASE"/>
    <property type="match status" value="1"/>
</dbReference>
<dbReference type="GO" id="GO:0005829">
    <property type="term" value="C:cytosol"/>
    <property type="evidence" value="ECO:0007669"/>
    <property type="project" value="InterPro"/>
</dbReference>
<sequence length="602" mass="67177">MEVKPDIKSESEAPAVSSAPRSPRIHGRYKGPTGDFCCVPGCTNSRGKCNRMGKQVSFYTFPRDSKRLKMWLDRIRLDVLSEDGHLVPFTPKNHHRVCSEHFVGGKKVDHPNSEAYVPSEFPRNAVRKRTTKRSLEAGLAVQVVTKKQKKATAELAPKGRPPFSVKYRFPLPFLGPVPIVYSAPTDHTYINLPSVMSQGVVMETCTCTAPVNMAVIKYWGKRHKDLVLPLNSSISATLDQKQLRTKTTVAISPSFEDDRLWLNGIEERVDTVRIQNLLAELRQRSIEQQSCPQEWFSWKLHVCSENNFPTAAGLASSAAGYACLAFSLAVLYRLRGDISDIARRGSGSACRSMYGGFVIWDKGTKADGTDSIARQLYPETHWPELHILILVVSDQKKHTCSTAGMEVTVETSSLMKQRIRLVPDRIKEMTSAIEKRDFHKFAELTMKDSNQLHAVCLDSYPPISYMTDVSRQIVHMVHEYNKLKGQNKVAYTFDAGPNACLYLIEEDVAEVVSLVTHFFPPIGPTEEFYTGLPTGSVALDQFQVIASQINLPKQPGAIKYVIHTKPGPGPCVLTKKVDSLLDISGHPKYDTRGEPKSVTTDQ</sequence>
<keyword evidence="9" id="KW-1185">Reference proteome</keyword>
<gene>
    <name evidence="8" type="ORF">DPMN_070590</name>
</gene>
<evidence type="ECO:0000259" key="7">
    <source>
        <dbReference type="PROSITE" id="PS50950"/>
    </source>
</evidence>
<feature type="compositionally biased region" description="Basic and acidic residues" evidence="6">
    <location>
        <begin position="1"/>
        <end position="11"/>
    </location>
</feature>
<evidence type="ECO:0000256" key="3">
    <source>
        <dbReference type="ARBA" id="ARBA00022833"/>
    </source>
</evidence>
<dbReference type="InterPro" id="IPR053859">
    <property type="entry name" value="MVD-like_N"/>
</dbReference>
<organism evidence="8 9">
    <name type="scientific">Dreissena polymorpha</name>
    <name type="common">Zebra mussel</name>
    <name type="synonym">Mytilus polymorpha</name>
    <dbReference type="NCBI Taxonomy" id="45954"/>
    <lineage>
        <taxon>Eukaryota</taxon>
        <taxon>Metazoa</taxon>
        <taxon>Spiralia</taxon>
        <taxon>Lophotrochozoa</taxon>
        <taxon>Mollusca</taxon>
        <taxon>Bivalvia</taxon>
        <taxon>Autobranchia</taxon>
        <taxon>Heteroconchia</taxon>
        <taxon>Euheterodonta</taxon>
        <taxon>Imparidentia</taxon>
        <taxon>Neoheterodontei</taxon>
        <taxon>Myida</taxon>
        <taxon>Dreissenoidea</taxon>
        <taxon>Dreissenidae</taxon>
        <taxon>Dreissena</taxon>
    </lineage>
</organism>
<evidence type="ECO:0000256" key="1">
    <source>
        <dbReference type="ARBA" id="ARBA00022723"/>
    </source>
</evidence>
<protein>
    <recommendedName>
        <fullName evidence="7">THAP-type domain-containing protein</fullName>
    </recommendedName>
</protein>
<dbReference type="Pfam" id="PF18376">
    <property type="entry name" value="MDD_C"/>
    <property type="match status" value="1"/>
</dbReference>
<feature type="domain" description="THAP-type" evidence="7">
    <location>
        <begin position="31"/>
        <end position="121"/>
    </location>
</feature>
<dbReference type="GO" id="GO:0003677">
    <property type="term" value="F:DNA binding"/>
    <property type="evidence" value="ECO:0007669"/>
    <property type="project" value="UniProtKB-UniRule"/>
</dbReference>
<dbReference type="GO" id="GO:0008270">
    <property type="term" value="F:zinc ion binding"/>
    <property type="evidence" value="ECO:0007669"/>
    <property type="project" value="UniProtKB-KW"/>
</dbReference>
<dbReference type="EMBL" id="JAIWYP010000014">
    <property type="protein sequence ID" value="KAH3711090.1"/>
    <property type="molecule type" value="Genomic_DNA"/>
</dbReference>
<keyword evidence="3" id="KW-0862">Zinc</keyword>
<dbReference type="NCBIfam" id="TIGR01240">
    <property type="entry name" value="mevDPdecarb"/>
    <property type="match status" value="1"/>
</dbReference>
<keyword evidence="4 5" id="KW-0238">DNA-binding</keyword>
<dbReference type="Pfam" id="PF05485">
    <property type="entry name" value="THAP"/>
    <property type="match status" value="1"/>
</dbReference>
<dbReference type="SMART" id="SM00980">
    <property type="entry name" value="THAP"/>
    <property type="match status" value="1"/>
</dbReference>
<evidence type="ECO:0000313" key="9">
    <source>
        <dbReference type="Proteomes" id="UP000828390"/>
    </source>
</evidence>
<dbReference type="InterPro" id="IPR041431">
    <property type="entry name" value="Mvd1_C"/>
</dbReference>
<keyword evidence="2 5" id="KW-0863">Zinc-finger</keyword>
<dbReference type="AlphaFoldDB" id="A0A9D3Z195"/>
<dbReference type="FunFam" id="3.30.70.890:FF:000005">
    <property type="entry name" value="Diphosphomevalonate decarboxylase"/>
    <property type="match status" value="1"/>
</dbReference>
<reference evidence="8" key="1">
    <citation type="journal article" date="2019" name="bioRxiv">
        <title>The Genome of the Zebra Mussel, Dreissena polymorpha: A Resource for Invasive Species Research.</title>
        <authorList>
            <person name="McCartney M.A."/>
            <person name="Auch B."/>
            <person name="Kono T."/>
            <person name="Mallez S."/>
            <person name="Zhang Y."/>
            <person name="Obille A."/>
            <person name="Becker A."/>
            <person name="Abrahante J.E."/>
            <person name="Garbe J."/>
            <person name="Badalamenti J.P."/>
            <person name="Herman A."/>
            <person name="Mangelson H."/>
            <person name="Liachko I."/>
            <person name="Sullivan S."/>
            <person name="Sone E.D."/>
            <person name="Koren S."/>
            <person name="Silverstein K.A.T."/>
            <person name="Beckman K.B."/>
            <person name="Gohl D.M."/>
        </authorList>
    </citation>
    <scope>NUCLEOTIDE SEQUENCE</scope>
    <source>
        <strain evidence="8">Duluth1</strain>
        <tissue evidence="8">Whole animal</tissue>
    </source>
</reference>
<evidence type="ECO:0000256" key="6">
    <source>
        <dbReference type="SAM" id="MobiDB-lite"/>
    </source>
</evidence>
<dbReference type="FunFam" id="3.30.230.10:FF:000080">
    <property type="entry name" value="Diphosphomevalonate decarboxylase"/>
    <property type="match status" value="1"/>
</dbReference>
<feature type="region of interest" description="Disordered" evidence="6">
    <location>
        <begin position="1"/>
        <end position="27"/>
    </location>
</feature>
<evidence type="ECO:0000256" key="5">
    <source>
        <dbReference type="PROSITE-ProRule" id="PRU00309"/>
    </source>
</evidence>
<dbReference type="GO" id="GO:0004163">
    <property type="term" value="F:diphosphomevalonate decarboxylase activity"/>
    <property type="evidence" value="ECO:0007669"/>
    <property type="project" value="InterPro"/>
</dbReference>
<dbReference type="SUPFAM" id="SSF54211">
    <property type="entry name" value="Ribosomal protein S5 domain 2-like"/>
    <property type="match status" value="1"/>
</dbReference>
<evidence type="ECO:0000256" key="2">
    <source>
        <dbReference type="ARBA" id="ARBA00022771"/>
    </source>
</evidence>
<dbReference type="Proteomes" id="UP000828390">
    <property type="component" value="Unassembled WGS sequence"/>
</dbReference>
<dbReference type="InterPro" id="IPR036554">
    <property type="entry name" value="GHMP_kinase_C_sf"/>
</dbReference>
<accession>A0A9D3Z195</accession>